<proteinExistence type="predicted"/>
<dbReference type="EMBL" id="RWJN01000013">
    <property type="protein sequence ID" value="TCD70897.1"/>
    <property type="molecule type" value="Genomic_DNA"/>
</dbReference>
<reference evidence="3 4" key="1">
    <citation type="submission" date="2018-11" db="EMBL/GenBank/DDBJ databases">
        <title>Genome assembly of Steccherinum ochraceum LE-BIN_3174, the white-rot fungus of the Steccherinaceae family (The Residual Polyporoid clade, Polyporales, Basidiomycota).</title>
        <authorList>
            <person name="Fedorova T.V."/>
            <person name="Glazunova O.A."/>
            <person name="Landesman E.O."/>
            <person name="Moiseenko K.V."/>
            <person name="Psurtseva N.V."/>
            <person name="Savinova O.S."/>
            <person name="Shakhova N.V."/>
            <person name="Tyazhelova T.V."/>
            <person name="Vasina D.V."/>
        </authorList>
    </citation>
    <scope>NUCLEOTIDE SEQUENCE [LARGE SCALE GENOMIC DNA]</scope>
    <source>
        <strain evidence="3 4">LE-BIN_3174</strain>
    </source>
</reference>
<dbReference type="InterPro" id="IPR003615">
    <property type="entry name" value="HNH_nuc"/>
</dbReference>
<accession>A0A4V2MXP2</accession>
<evidence type="ECO:0000256" key="1">
    <source>
        <dbReference type="SAM" id="MobiDB-lite"/>
    </source>
</evidence>
<sequence>MVVIPENRATYVFQVEGQHTGRLFDYSLRNPPPSIDSSSSRSSYTQKLLRTEGMAIYGGCPFTRDGTESGSVVAAHLIPKAQGDRYMKHLSSGREEHARLDSVDDTRNILILEGELHNMLDLKRNIAFIKTPNFALQTSEVPARNRPEGYDGYCITTHFFGEVLQSIFDRHGLATDLRRNAARIPFDIDSNVSSQDTSYRPPDFLFDSVYATNSFATFGINDPIPDIVLKASEDMHIDDDDENGDGEEERKQSNGPHGEKRKLEAGREEDEEDGQPQGRRQKSGTERNNAADRRHRRRRNDPFDVVLALSYLARGTTAREVRAHREAVAAEKRQATKDNVRDWVDSLSHDDTCVQRTPL</sequence>
<evidence type="ECO:0000313" key="4">
    <source>
        <dbReference type="Proteomes" id="UP000292702"/>
    </source>
</evidence>
<evidence type="ECO:0000313" key="3">
    <source>
        <dbReference type="EMBL" id="TCD70897.1"/>
    </source>
</evidence>
<feature type="domain" description="HNH nuclease" evidence="2">
    <location>
        <begin position="60"/>
        <end position="121"/>
    </location>
</feature>
<evidence type="ECO:0000259" key="2">
    <source>
        <dbReference type="Pfam" id="PF13391"/>
    </source>
</evidence>
<dbReference type="Pfam" id="PF13391">
    <property type="entry name" value="HNH_2"/>
    <property type="match status" value="1"/>
</dbReference>
<name>A0A4V2MXP2_9APHY</name>
<organism evidence="3 4">
    <name type="scientific">Steccherinum ochraceum</name>
    <dbReference type="NCBI Taxonomy" id="92696"/>
    <lineage>
        <taxon>Eukaryota</taxon>
        <taxon>Fungi</taxon>
        <taxon>Dikarya</taxon>
        <taxon>Basidiomycota</taxon>
        <taxon>Agaricomycotina</taxon>
        <taxon>Agaricomycetes</taxon>
        <taxon>Polyporales</taxon>
        <taxon>Steccherinaceae</taxon>
        <taxon>Steccherinum</taxon>
    </lineage>
</organism>
<dbReference type="AlphaFoldDB" id="A0A4V2MXP2"/>
<dbReference type="OrthoDB" id="2803682at2759"/>
<gene>
    <name evidence="3" type="ORF">EIP91_001205</name>
</gene>
<keyword evidence="4" id="KW-1185">Reference proteome</keyword>
<feature type="compositionally biased region" description="Basic and acidic residues" evidence="1">
    <location>
        <begin position="248"/>
        <end position="266"/>
    </location>
</feature>
<protein>
    <recommendedName>
        <fullName evidence="2">HNH nuclease domain-containing protein</fullName>
    </recommendedName>
</protein>
<feature type="region of interest" description="Disordered" evidence="1">
    <location>
        <begin position="236"/>
        <end position="299"/>
    </location>
</feature>
<feature type="compositionally biased region" description="Basic and acidic residues" evidence="1">
    <location>
        <begin position="283"/>
        <end position="292"/>
    </location>
</feature>
<comment type="caution">
    <text evidence="3">The sequence shown here is derived from an EMBL/GenBank/DDBJ whole genome shotgun (WGS) entry which is preliminary data.</text>
</comment>
<feature type="compositionally biased region" description="Acidic residues" evidence="1">
    <location>
        <begin position="236"/>
        <end position="247"/>
    </location>
</feature>
<dbReference type="Proteomes" id="UP000292702">
    <property type="component" value="Unassembled WGS sequence"/>
</dbReference>